<keyword evidence="4 12" id="KW-0808">Transferase</keyword>
<dbReference type="SUPFAM" id="SSF81891">
    <property type="entry name" value="Poly A polymerase C-terminal region-like"/>
    <property type="match status" value="1"/>
</dbReference>
<protein>
    <submittedName>
        <fullName evidence="14">tRNA nucleotidyltransferase (CCA-adding enzyme)</fullName>
        <ecNumber evidence="14">2.7.7.72</ecNumber>
        <ecNumber evidence="14">3.1.3.-</ecNumber>
        <ecNumber evidence="14">3.1.4.-</ecNumber>
    </submittedName>
</protein>
<keyword evidence="15" id="KW-1185">Reference proteome</keyword>
<comment type="similarity">
    <text evidence="2 12">Belongs to the tRNA nucleotidyltransferase/poly(A) polymerase family.</text>
</comment>
<proteinExistence type="inferred from homology"/>
<dbReference type="InterPro" id="IPR038763">
    <property type="entry name" value="DHH_sf"/>
</dbReference>
<dbReference type="InterPro" id="IPR000644">
    <property type="entry name" value="CBS_dom"/>
</dbReference>
<evidence type="ECO:0000256" key="1">
    <source>
        <dbReference type="ARBA" id="ARBA00001946"/>
    </source>
</evidence>
<dbReference type="InterPro" id="IPR052390">
    <property type="entry name" value="tRNA_nt/polyA_polymerase"/>
</dbReference>
<dbReference type="SUPFAM" id="SSF64182">
    <property type="entry name" value="DHH phosphoesterases"/>
    <property type="match status" value="1"/>
</dbReference>
<keyword evidence="10 12" id="KW-0694">RNA-binding</keyword>
<dbReference type="EMBL" id="NQJD01000041">
    <property type="protein sequence ID" value="TAA74060.1"/>
    <property type="molecule type" value="Genomic_DNA"/>
</dbReference>
<dbReference type="SMART" id="SM00116">
    <property type="entry name" value="CBS"/>
    <property type="match status" value="2"/>
</dbReference>
<dbReference type="AlphaFoldDB" id="A0A521FZ88"/>
<comment type="cofactor">
    <cofactor evidence="1">
        <name>Mg(2+)</name>
        <dbReference type="ChEBI" id="CHEBI:18420"/>
    </cofactor>
</comment>
<dbReference type="GO" id="GO:0016787">
    <property type="term" value="F:hydrolase activity"/>
    <property type="evidence" value="ECO:0007669"/>
    <property type="project" value="UniProtKB-KW"/>
</dbReference>
<dbReference type="PANTHER" id="PTHR47788:SF1">
    <property type="entry name" value="A-ADDING TRNA NUCLEOTIDYLTRANSFERASE"/>
    <property type="match status" value="1"/>
</dbReference>
<sequence length="906" mass="102694">MDIITTHVNADFDGLASMIAARKLYPGAVLVFAGAAERRIGEFLSADLRNLYDFKKLKNLDLTSVRRLIVVDTRQPDRLDRLQECLCNPGLELHLYDHHPDAPGDLRGDFEHVELLGSTTSIFVSIFQEQNIILTADEATLMSIGIHEDTGSFLYTGTTPADLQAAAWLLAQGAKLNVVNHFVSHDLSAAQVSLLSQLLKHSAVYTIQSIQVTISRLTLPDYADDFSALVRRMMVMENLDAVFSLVCMGERLYLICRSRIPEVNAGTIARAFGGGGHASAASAVIANKTIFEAEEELLHLLYRCIRPKALAKEIMSSPVITATPEISMNEASELLTRYSLTGLPVVRDNTNKAYPKGLLGLISRRVVEKAIAHQLGAVAVGDYMSTEIETLSENATQADIQDLIIEHHQRLIPIVRQENDEASIVGVITRTDLLNLLVHDPHRQSRSLLRQDEHPSAERSRNITRLMVDTLGREIILLLRELGEIANAVEMRAYVVGGFARDLLLQTRNLDIDIVVEGDGIVFAQAFAATKQATVRTHEKFATATVTLLNGMKIDVATARLEYYAAPAALPIVEKSSLKLDLFRRDFTVNAMAVHLNPDRFGLLVDYFSSQNDLKERQLRVLHNLSFVEDPTRIFRAIRFEQRLDFRITKHSEKLIRNAVQMHMREQFTGLRFFNELRRILSEDNPLIALRRLEGFGLFPLLWPDLRPNLKIDRRFSYMMTQAEKAISWFRFLYLPETNKHCDFWSVRLLALFSRSRDVELRHFCDRFEVPPKHRKHLIERKSKAEHIAAEMLRRPLLKASEIYWLLRDIDNEGLLYLMVIARKKYIQQAVSHYVTNLRDVRPLISGQDLLELGLQPGPRFRTLLNQVLEAQLNGEVSSKEEAMEIVVRLIIPMTISDRSALLLGR</sequence>
<accession>A0A521FZ88</accession>
<dbReference type="EC" id="3.1.3.-" evidence="14"/>
<dbReference type="CDD" id="cd05398">
    <property type="entry name" value="NT_ClassII-CCAase"/>
    <property type="match status" value="1"/>
</dbReference>
<dbReference type="Proteomes" id="UP000316238">
    <property type="component" value="Unassembled WGS sequence"/>
</dbReference>
<gene>
    <name evidence="14" type="ORF">CDV28_1419</name>
</gene>
<evidence type="ECO:0000256" key="5">
    <source>
        <dbReference type="ARBA" id="ARBA00022694"/>
    </source>
</evidence>
<dbReference type="InterPro" id="IPR002646">
    <property type="entry name" value="PolA_pol_head_dom"/>
</dbReference>
<name>A0A521FZ88_9BACT</name>
<dbReference type="SUPFAM" id="SSF81301">
    <property type="entry name" value="Nucleotidyltransferase"/>
    <property type="match status" value="1"/>
</dbReference>
<keyword evidence="11" id="KW-0129">CBS domain</keyword>
<keyword evidence="9" id="KW-0460">Magnesium</keyword>
<dbReference type="Gene3D" id="3.10.310.30">
    <property type="match status" value="1"/>
</dbReference>
<evidence type="ECO:0000256" key="11">
    <source>
        <dbReference type="PROSITE-ProRule" id="PRU00703"/>
    </source>
</evidence>
<feature type="domain" description="CBS" evidence="13">
    <location>
        <begin position="384"/>
        <end position="445"/>
    </location>
</feature>
<evidence type="ECO:0000256" key="2">
    <source>
        <dbReference type="ARBA" id="ARBA00007265"/>
    </source>
</evidence>
<dbReference type="GO" id="GO:0000049">
    <property type="term" value="F:tRNA binding"/>
    <property type="evidence" value="ECO:0007669"/>
    <property type="project" value="UniProtKB-KW"/>
</dbReference>
<dbReference type="EC" id="3.1.4.-" evidence="14"/>
<evidence type="ECO:0000313" key="14">
    <source>
        <dbReference type="EMBL" id="TAA74060.1"/>
    </source>
</evidence>
<evidence type="ECO:0000256" key="8">
    <source>
        <dbReference type="ARBA" id="ARBA00022741"/>
    </source>
</evidence>
<dbReference type="Gene3D" id="3.90.1640.10">
    <property type="entry name" value="inorganic pyrophosphatase (n-terminal core)"/>
    <property type="match status" value="1"/>
</dbReference>
<dbReference type="PROSITE" id="PS51371">
    <property type="entry name" value="CBS"/>
    <property type="match status" value="2"/>
</dbReference>
<dbReference type="Gene3D" id="1.10.3090.10">
    <property type="entry name" value="cca-adding enzyme, domain 2"/>
    <property type="match status" value="1"/>
</dbReference>
<evidence type="ECO:0000256" key="9">
    <source>
        <dbReference type="ARBA" id="ARBA00022842"/>
    </source>
</evidence>
<keyword evidence="6 14" id="KW-0548">Nucleotidyltransferase</keyword>
<evidence type="ECO:0000256" key="7">
    <source>
        <dbReference type="ARBA" id="ARBA00022723"/>
    </source>
</evidence>
<evidence type="ECO:0000259" key="13">
    <source>
        <dbReference type="PROSITE" id="PS51371"/>
    </source>
</evidence>
<evidence type="ECO:0000256" key="6">
    <source>
        <dbReference type="ARBA" id="ARBA00022695"/>
    </source>
</evidence>
<comment type="caution">
    <text evidence="14">The sequence shown here is derived from an EMBL/GenBank/DDBJ whole genome shotgun (WGS) entry which is preliminary data.</text>
</comment>
<dbReference type="Pfam" id="PF00571">
    <property type="entry name" value="CBS"/>
    <property type="match status" value="2"/>
</dbReference>
<dbReference type="EC" id="2.7.7.72" evidence="14"/>
<evidence type="ECO:0000256" key="3">
    <source>
        <dbReference type="ARBA" id="ARBA00022555"/>
    </source>
</evidence>
<keyword evidence="5" id="KW-0819">tRNA processing</keyword>
<dbReference type="Pfam" id="PF01743">
    <property type="entry name" value="PolyA_pol"/>
    <property type="match status" value="1"/>
</dbReference>
<keyword evidence="7" id="KW-0479">Metal-binding</keyword>
<keyword evidence="14" id="KW-0378">Hydrolase</keyword>
<evidence type="ECO:0000256" key="12">
    <source>
        <dbReference type="RuleBase" id="RU003953"/>
    </source>
</evidence>
<dbReference type="GO" id="GO:0008033">
    <property type="term" value="P:tRNA processing"/>
    <property type="evidence" value="ECO:0007669"/>
    <property type="project" value="UniProtKB-KW"/>
</dbReference>
<evidence type="ECO:0000256" key="4">
    <source>
        <dbReference type="ARBA" id="ARBA00022679"/>
    </source>
</evidence>
<dbReference type="SUPFAM" id="SSF54631">
    <property type="entry name" value="CBS-domain pair"/>
    <property type="match status" value="1"/>
</dbReference>
<keyword evidence="8" id="KW-0547">Nucleotide-binding</keyword>
<feature type="domain" description="CBS" evidence="13">
    <location>
        <begin position="315"/>
        <end position="378"/>
    </location>
</feature>
<dbReference type="GO" id="GO:0004810">
    <property type="term" value="F:CCA tRNA nucleotidyltransferase activity"/>
    <property type="evidence" value="ECO:0007669"/>
    <property type="project" value="UniProtKB-EC"/>
</dbReference>
<organism evidence="14 15">
    <name type="scientific">Candidatus Electronema aureum</name>
    <dbReference type="NCBI Taxonomy" id="2005002"/>
    <lineage>
        <taxon>Bacteria</taxon>
        <taxon>Pseudomonadati</taxon>
        <taxon>Thermodesulfobacteriota</taxon>
        <taxon>Desulfobulbia</taxon>
        <taxon>Desulfobulbales</taxon>
        <taxon>Desulfobulbaceae</taxon>
        <taxon>Candidatus Electronema</taxon>
    </lineage>
</organism>
<dbReference type="PANTHER" id="PTHR47788">
    <property type="entry name" value="POLYA POLYMERASE"/>
    <property type="match status" value="1"/>
</dbReference>
<dbReference type="GO" id="GO:0046872">
    <property type="term" value="F:metal ion binding"/>
    <property type="evidence" value="ECO:0007669"/>
    <property type="project" value="UniProtKB-KW"/>
</dbReference>
<reference evidence="14" key="1">
    <citation type="submission" date="2017-07" db="EMBL/GenBank/DDBJ databases">
        <title>The cable genome - Insights into the physiology and evolution of filamentous bacteria capable of sulfide oxidation via long distance electron transfer.</title>
        <authorList>
            <person name="Thorup C."/>
            <person name="Bjerg J.T."/>
            <person name="Schreiber L."/>
            <person name="Nielsen L.P."/>
            <person name="Kjeldsen K.U."/>
            <person name="Boesen T."/>
            <person name="Boggild A."/>
            <person name="Meysman F."/>
            <person name="Geelhoed J."/>
            <person name="Schramm A."/>
        </authorList>
    </citation>
    <scope>NUCLEOTIDE SEQUENCE [LARGE SCALE GENOMIC DNA]</scope>
    <source>
        <strain evidence="14">GS</strain>
    </source>
</reference>
<evidence type="ECO:0000313" key="15">
    <source>
        <dbReference type="Proteomes" id="UP000316238"/>
    </source>
</evidence>
<dbReference type="InterPro" id="IPR043519">
    <property type="entry name" value="NT_sf"/>
</dbReference>
<dbReference type="Gene3D" id="3.30.460.10">
    <property type="entry name" value="Beta Polymerase, domain 2"/>
    <property type="match status" value="1"/>
</dbReference>
<keyword evidence="3" id="KW-0820">tRNA-binding</keyword>
<dbReference type="InterPro" id="IPR046342">
    <property type="entry name" value="CBS_dom_sf"/>
</dbReference>
<dbReference type="GO" id="GO:0000166">
    <property type="term" value="F:nucleotide binding"/>
    <property type="evidence" value="ECO:0007669"/>
    <property type="project" value="UniProtKB-KW"/>
</dbReference>
<evidence type="ECO:0000256" key="10">
    <source>
        <dbReference type="ARBA" id="ARBA00022884"/>
    </source>
</evidence>
<dbReference type="Gene3D" id="3.10.580.10">
    <property type="entry name" value="CBS-domain"/>
    <property type="match status" value="1"/>
</dbReference>